<dbReference type="Proteomes" id="UP000186551">
    <property type="component" value="Unassembled WGS sequence"/>
</dbReference>
<keyword evidence="5 6" id="KW-0472">Membrane</keyword>
<reference evidence="7 8" key="1">
    <citation type="submission" date="2016-03" db="EMBL/GenBank/DDBJ databases">
        <title>Genome sequence of Pontibacter sp. nov., of the family cytophagaceae, isolated from marine sediment of the Yellow Sea, China.</title>
        <authorList>
            <person name="Zhang G."/>
            <person name="Zhang R."/>
        </authorList>
    </citation>
    <scope>NUCLEOTIDE SEQUENCE [LARGE SCALE GENOMIC DNA]</scope>
    <source>
        <strain evidence="7 8">S10-8</strain>
    </source>
</reference>
<dbReference type="STRING" id="1797110.A3841_01405"/>
<dbReference type="EMBL" id="LVWA01000008">
    <property type="protein sequence ID" value="OKL39626.1"/>
    <property type="molecule type" value="Genomic_DNA"/>
</dbReference>
<dbReference type="GO" id="GO:0005886">
    <property type="term" value="C:plasma membrane"/>
    <property type="evidence" value="ECO:0007669"/>
    <property type="project" value="UniProtKB-SubCell"/>
</dbReference>
<dbReference type="PANTHER" id="PTHR30250:SF11">
    <property type="entry name" value="O-ANTIGEN TRANSPORTER-RELATED"/>
    <property type="match status" value="1"/>
</dbReference>
<dbReference type="AlphaFoldDB" id="A0A1Q5PBL6"/>
<evidence type="ECO:0000256" key="4">
    <source>
        <dbReference type="ARBA" id="ARBA00022989"/>
    </source>
</evidence>
<feature type="transmembrane region" description="Helical" evidence="6">
    <location>
        <begin position="160"/>
        <end position="180"/>
    </location>
</feature>
<accession>A0A1Q5PBL6</accession>
<sequence length="441" mass="50226">MSFLRNTLSKFSIFAKSDYKPLVSNFLSLGLIQVANFLLSIATFPYIVRVIGVERFGVITLLQTIMLYFVVLTDYGFNLSATKDISTNRNDKTRISGIFSEVMTTKLVLLLLSFIILSCSFILVPDFREHWTLTIFSFTIVLGQALQPTWFYQGIEKMKYITYINILNRILYAVGIFILISQPQDYLFINLINGISLIIGGVISLFIVFSKFGLQYSFPSLSQIRKQLVDSWNIFFATLTVSISNNTNILILGIFANPLVIGYYSIAEKVFQIMRTLATILYQVVYPRVCILAQESFEVLAKFLRKFFRVILVAFLPLSFLVFAFADYIVYLITGEFISEAALILRIICFGPFMAALNIPASQTMLAYKLDKLYTVVLTIGAVINVTLNFILTFHFQAVGTALSIMLTEIFITGLLYYALYRKYPHYTFFINSPLMKSTKV</sequence>
<evidence type="ECO:0000256" key="3">
    <source>
        <dbReference type="ARBA" id="ARBA00022692"/>
    </source>
</evidence>
<feature type="transmembrane region" description="Helical" evidence="6">
    <location>
        <begin position="310"/>
        <end position="331"/>
    </location>
</feature>
<protein>
    <submittedName>
        <fullName evidence="7">Uncharacterized protein</fullName>
    </submittedName>
</protein>
<name>A0A1Q5PBL6_9BACT</name>
<evidence type="ECO:0000313" key="7">
    <source>
        <dbReference type="EMBL" id="OKL39626.1"/>
    </source>
</evidence>
<keyword evidence="4 6" id="KW-1133">Transmembrane helix</keyword>
<dbReference type="InterPro" id="IPR002797">
    <property type="entry name" value="Polysacc_synth"/>
</dbReference>
<dbReference type="PANTHER" id="PTHR30250">
    <property type="entry name" value="PST FAMILY PREDICTED COLANIC ACID TRANSPORTER"/>
    <property type="match status" value="1"/>
</dbReference>
<dbReference type="InterPro" id="IPR050833">
    <property type="entry name" value="Poly_Biosynth_Transport"/>
</dbReference>
<dbReference type="OrthoDB" id="9815702at2"/>
<evidence type="ECO:0000256" key="2">
    <source>
        <dbReference type="ARBA" id="ARBA00022475"/>
    </source>
</evidence>
<gene>
    <name evidence="7" type="ORF">A3841_01405</name>
</gene>
<comment type="caution">
    <text evidence="7">The sequence shown here is derived from an EMBL/GenBank/DDBJ whole genome shotgun (WGS) entry which is preliminary data.</text>
</comment>
<evidence type="ECO:0000256" key="6">
    <source>
        <dbReference type="SAM" id="Phobius"/>
    </source>
</evidence>
<dbReference type="Pfam" id="PF01943">
    <property type="entry name" value="Polysacc_synt"/>
    <property type="match status" value="1"/>
</dbReference>
<comment type="subcellular location">
    <subcellularLocation>
        <location evidence="1">Cell membrane</location>
        <topology evidence="1">Multi-pass membrane protein</topology>
    </subcellularLocation>
</comment>
<feature type="transmembrane region" description="Helical" evidence="6">
    <location>
        <begin position="21"/>
        <end position="44"/>
    </location>
</feature>
<feature type="transmembrane region" description="Helical" evidence="6">
    <location>
        <begin position="98"/>
        <end position="124"/>
    </location>
</feature>
<organism evidence="7 8">
    <name type="scientific">Pontibacter flavimaris</name>
    <dbReference type="NCBI Taxonomy" id="1797110"/>
    <lineage>
        <taxon>Bacteria</taxon>
        <taxon>Pseudomonadati</taxon>
        <taxon>Bacteroidota</taxon>
        <taxon>Cytophagia</taxon>
        <taxon>Cytophagales</taxon>
        <taxon>Hymenobacteraceae</taxon>
        <taxon>Pontibacter</taxon>
    </lineage>
</organism>
<feature type="transmembrane region" description="Helical" evidence="6">
    <location>
        <begin position="249"/>
        <end position="266"/>
    </location>
</feature>
<keyword evidence="3 6" id="KW-0812">Transmembrane</keyword>
<feature type="transmembrane region" description="Helical" evidence="6">
    <location>
        <begin position="398"/>
        <end position="420"/>
    </location>
</feature>
<keyword evidence="8" id="KW-1185">Reference proteome</keyword>
<evidence type="ECO:0000256" key="1">
    <source>
        <dbReference type="ARBA" id="ARBA00004651"/>
    </source>
</evidence>
<keyword evidence="2" id="KW-1003">Cell membrane</keyword>
<feature type="transmembrane region" description="Helical" evidence="6">
    <location>
        <begin position="186"/>
        <end position="208"/>
    </location>
</feature>
<dbReference type="CDD" id="cd13128">
    <property type="entry name" value="MATE_Wzx_like"/>
    <property type="match status" value="1"/>
</dbReference>
<evidence type="ECO:0000313" key="8">
    <source>
        <dbReference type="Proteomes" id="UP000186551"/>
    </source>
</evidence>
<feature type="transmembrane region" description="Helical" evidence="6">
    <location>
        <begin position="343"/>
        <end position="361"/>
    </location>
</feature>
<evidence type="ECO:0000256" key="5">
    <source>
        <dbReference type="ARBA" id="ARBA00023136"/>
    </source>
</evidence>
<proteinExistence type="predicted"/>
<feature type="transmembrane region" description="Helical" evidence="6">
    <location>
        <begin position="56"/>
        <end position="77"/>
    </location>
</feature>
<feature type="transmembrane region" description="Helical" evidence="6">
    <location>
        <begin position="373"/>
        <end position="392"/>
    </location>
</feature>